<dbReference type="PANTHER" id="PTHR31334:SF1">
    <property type="entry name" value="GUANINE NUCLEOTIDE EXCHANGE PROTEIN SMCR8"/>
    <property type="match status" value="1"/>
</dbReference>
<dbReference type="GO" id="GO:0005096">
    <property type="term" value="F:GTPase activator activity"/>
    <property type="evidence" value="ECO:0007669"/>
    <property type="project" value="InterPro"/>
</dbReference>
<name>A0AAD7ZKW1_DIPPU</name>
<gene>
    <name evidence="7" type="ORF">L9F63_003915</name>
</gene>
<dbReference type="GO" id="GO:0032045">
    <property type="term" value="C:guanyl-nucleotide exchange factor complex"/>
    <property type="evidence" value="ECO:0007669"/>
    <property type="project" value="TreeGrafter"/>
</dbReference>
<reference evidence="7" key="2">
    <citation type="submission" date="2023-05" db="EMBL/GenBank/DDBJ databases">
        <authorList>
            <person name="Fouks B."/>
        </authorList>
    </citation>
    <scope>NUCLEOTIDE SEQUENCE</scope>
    <source>
        <strain evidence="7">Stay&amp;Tobe</strain>
        <tissue evidence="7">Testes</tissue>
    </source>
</reference>
<dbReference type="InterPro" id="IPR037520">
    <property type="entry name" value="Folliculin/SMCR8_longin"/>
</dbReference>
<keyword evidence="2" id="KW-0963">Cytoplasm</keyword>
<dbReference type="PANTHER" id="PTHR31334">
    <property type="entry name" value="SMITH-MAGENIS SYNDROME REGION GENE 8 PROTEIN"/>
    <property type="match status" value="1"/>
</dbReference>
<dbReference type="GO" id="GO:0006914">
    <property type="term" value="P:autophagy"/>
    <property type="evidence" value="ECO:0007669"/>
    <property type="project" value="UniProtKB-KW"/>
</dbReference>
<keyword evidence="4" id="KW-0072">Autophagy</keyword>
<dbReference type="Pfam" id="PF11704">
    <property type="entry name" value="Folliculin"/>
    <property type="match status" value="1"/>
</dbReference>
<dbReference type="GO" id="GO:0005085">
    <property type="term" value="F:guanyl-nucleotide exchange factor activity"/>
    <property type="evidence" value="ECO:0007669"/>
    <property type="project" value="UniProtKB-KW"/>
</dbReference>
<keyword evidence="3" id="KW-0344">Guanine-nucleotide releasing factor</keyword>
<evidence type="ECO:0000256" key="4">
    <source>
        <dbReference type="ARBA" id="ARBA00023006"/>
    </source>
</evidence>
<comment type="subcellular location">
    <subcellularLocation>
        <location evidence="1">Cytoplasm</location>
    </subcellularLocation>
</comment>
<dbReference type="AlphaFoldDB" id="A0AAD7ZKW1"/>
<evidence type="ECO:0000256" key="5">
    <source>
        <dbReference type="ARBA" id="ARBA00038137"/>
    </source>
</evidence>
<evidence type="ECO:0000313" key="7">
    <source>
        <dbReference type="EMBL" id="KAJ9581738.1"/>
    </source>
</evidence>
<dbReference type="GO" id="GO:0005737">
    <property type="term" value="C:cytoplasm"/>
    <property type="evidence" value="ECO:0007669"/>
    <property type="project" value="UniProtKB-SubCell"/>
</dbReference>
<feature type="non-terminal residue" evidence="7">
    <location>
        <position position="441"/>
    </location>
</feature>
<dbReference type="EMBL" id="JASPKZ010007844">
    <property type="protein sequence ID" value="KAJ9581738.1"/>
    <property type="molecule type" value="Genomic_DNA"/>
</dbReference>
<evidence type="ECO:0000256" key="1">
    <source>
        <dbReference type="ARBA" id="ARBA00004496"/>
    </source>
</evidence>
<dbReference type="Proteomes" id="UP001233999">
    <property type="component" value="Unassembled WGS sequence"/>
</dbReference>
<sequence length="441" mass="49998">DPCPCTQTDFIIFAEFSEVMGPIPLLTIPLQAAERCGIEINNFIMRIMSVDYQANPSGSVFCEDAQVLRMYVMPNLHAYVHYLTLHDPGARGFVRPLCLAYVTADQYKLSQLFPKLRRQFLQVTQAIKYNNRLWFRDEIKSILHCIKETQYKYLSWKKKEEDGIMISEEGRNILDSTNMDHLVQQSTDFTHMLHALEPLLKVDCAENCLLMEKWQRGFEENKKSDMIMSVYSITSRIGSSTNHLKGILALSPWGLSAAIWNLLSLLACHRECRLKHHSPSATEQDWVVLNNNVDEALKDTEFLELINSLAQPPDLKPATPHRIMNSTMSQDSLDILEANIMSSGNEVASSYHSVPESLSEILAAAHISSDDEINRAEEVFPGRFIDDASSNDSFLDVSETSSMTEDNWSATSPDHMDEKQSKCVWSCQKSGTGLLKFFPDI</sequence>
<reference evidence="7" key="1">
    <citation type="journal article" date="2023" name="IScience">
        <title>Live-bearing cockroach genome reveals convergent evolutionary mechanisms linked to viviparity in insects and beyond.</title>
        <authorList>
            <person name="Fouks B."/>
            <person name="Harrison M.C."/>
            <person name="Mikhailova A.A."/>
            <person name="Marchal E."/>
            <person name="English S."/>
            <person name="Carruthers M."/>
            <person name="Jennings E.C."/>
            <person name="Chiamaka E.L."/>
            <person name="Frigard R.A."/>
            <person name="Pippel M."/>
            <person name="Attardo G.M."/>
            <person name="Benoit J.B."/>
            <person name="Bornberg-Bauer E."/>
            <person name="Tobe S.S."/>
        </authorList>
    </citation>
    <scope>NUCLEOTIDE SEQUENCE</scope>
    <source>
        <strain evidence="7">Stay&amp;Tobe</strain>
    </source>
</reference>
<dbReference type="PROSITE" id="PS51834">
    <property type="entry name" value="DENN_FLCN_SMCR8"/>
    <property type="match status" value="1"/>
</dbReference>
<evidence type="ECO:0000256" key="2">
    <source>
        <dbReference type="ARBA" id="ARBA00022490"/>
    </source>
</evidence>
<evidence type="ECO:0000259" key="6">
    <source>
        <dbReference type="PROSITE" id="PS51834"/>
    </source>
</evidence>
<evidence type="ECO:0000313" key="8">
    <source>
        <dbReference type="Proteomes" id="UP001233999"/>
    </source>
</evidence>
<organism evidence="7 8">
    <name type="scientific">Diploptera punctata</name>
    <name type="common">Pacific beetle cockroach</name>
    <dbReference type="NCBI Taxonomy" id="6984"/>
    <lineage>
        <taxon>Eukaryota</taxon>
        <taxon>Metazoa</taxon>
        <taxon>Ecdysozoa</taxon>
        <taxon>Arthropoda</taxon>
        <taxon>Hexapoda</taxon>
        <taxon>Insecta</taxon>
        <taxon>Pterygota</taxon>
        <taxon>Neoptera</taxon>
        <taxon>Polyneoptera</taxon>
        <taxon>Dictyoptera</taxon>
        <taxon>Blattodea</taxon>
        <taxon>Blaberoidea</taxon>
        <taxon>Blaberidae</taxon>
        <taxon>Diplopterinae</taxon>
        <taxon>Diploptera</taxon>
    </lineage>
</organism>
<protein>
    <recommendedName>
        <fullName evidence="6">UDENN FLCN/SMCR8-type domain-containing protein</fullName>
    </recommendedName>
</protein>
<keyword evidence="8" id="KW-1185">Reference proteome</keyword>
<dbReference type="InterPro" id="IPR037521">
    <property type="entry name" value="FLCN/SMCR8_DENN"/>
</dbReference>
<proteinExistence type="inferred from homology"/>
<comment type="similarity">
    <text evidence="5">Belongs to the SMCR8 family.</text>
</comment>
<feature type="domain" description="UDENN FLCN/SMCR8-type" evidence="6">
    <location>
        <begin position="1"/>
        <end position="441"/>
    </location>
</feature>
<accession>A0AAD7ZKW1</accession>
<comment type="caution">
    <text evidence="7">The sequence shown here is derived from an EMBL/GenBank/DDBJ whole genome shotgun (WGS) entry which is preliminary data.</text>
</comment>
<evidence type="ECO:0000256" key="3">
    <source>
        <dbReference type="ARBA" id="ARBA00022658"/>
    </source>
</evidence>